<comment type="caution">
    <text evidence="2">The sequence shown here is derived from an EMBL/GenBank/DDBJ whole genome shotgun (WGS) entry which is preliminary data.</text>
</comment>
<gene>
    <name evidence="2" type="ORF">Anas_01829</name>
</gene>
<dbReference type="Gene3D" id="3.40.50.1820">
    <property type="entry name" value="alpha/beta hydrolase"/>
    <property type="match status" value="1"/>
</dbReference>
<dbReference type="EMBL" id="SEYY01011277">
    <property type="protein sequence ID" value="KAB7501223.1"/>
    <property type="molecule type" value="Genomic_DNA"/>
</dbReference>
<dbReference type="InterPro" id="IPR029058">
    <property type="entry name" value="AB_hydrolase_fold"/>
</dbReference>
<evidence type="ECO:0000313" key="2">
    <source>
        <dbReference type="EMBL" id="KAB7501223.1"/>
    </source>
</evidence>
<name>A0A5N5T3Y3_9CRUS</name>
<dbReference type="InterPro" id="IPR050585">
    <property type="entry name" value="Xaa-Pro_dipeptidyl-ppase/CocE"/>
</dbReference>
<dbReference type="GO" id="GO:0006508">
    <property type="term" value="P:proteolysis"/>
    <property type="evidence" value="ECO:0007669"/>
    <property type="project" value="InterPro"/>
</dbReference>
<evidence type="ECO:0000259" key="1">
    <source>
        <dbReference type="Pfam" id="PF00326"/>
    </source>
</evidence>
<keyword evidence="3" id="KW-1185">Reference proteome</keyword>
<protein>
    <recommendedName>
        <fullName evidence="1">Peptidase S9 prolyl oligopeptidase catalytic domain-containing protein</fullName>
    </recommendedName>
</protein>
<dbReference type="SUPFAM" id="SSF53474">
    <property type="entry name" value="alpha/beta-Hydrolases"/>
    <property type="match status" value="1"/>
</dbReference>
<organism evidence="2 3">
    <name type="scientific">Armadillidium nasatum</name>
    <dbReference type="NCBI Taxonomy" id="96803"/>
    <lineage>
        <taxon>Eukaryota</taxon>
        <taxon>Metazoa</taxon>
        <taxon>Ecdysozoa</taxon>
        <taxon>Arthropoda</taxon>
        <taxon>Crustacea</taxon>
        <taxon>Multicrustacea</taxon>
        <taxon>Malacostraca</taxon>
        <taxon>Eumalacostraca</taxon>
        <taxon>Peracarida</taxon>
        <taxon>Isopoda</taxon>
        <taxon>Oniscidea</taxon>
        <taxon>Crinocheta</taxon>
        <taxon>Armadillidiidae</taxon>
        <taxon>Armadillidium</taxon>
    </lineage>
</organism>
<dbReference type="InterPro" id="IPR001375">
    <property type="entry name" value="Peptidase_S9_cat"/>
</dbReference>
<dbReference type="AlphaFoldDB" id="A0A5N5T3Y3"/>
<accession>A0A5N5T3Y3</accession>
<dbReference type="GO" id="GO:0008236">
    <property type="term" value="F:serine-type peptidase activity"/>
    <property type="evidence" value="ECO:0007669"/>
    <property type="project" value="InterPro"/>
</dbReference>
<dbReference type="OrthoDB" id="6377135at2759"/>
<evidence type="ECO:0000313" key="3">
    <source>
        <dbReference type="Proteomes" id="UP000326759"/>
    </source>
</evidence>
<dbReference type="PANTHER" id="PTHR43056:SF5">
    <property type="entry name" value="PEPTIDASE S9 PROLYL OLIGOPEPTIDASE CATALYTIC DOMAIN-CONTAINING PROTEIN"/>
    <property type="match status" value="1"/>
</dbReference>
<dbReference type="PANTHER" id="PTHR43056">
    <property type="entry name" value="PEPTIDASE S9 PROLYL OLIGOPEPTIDASE"/>
    <property type="match status" value="1"/>
</dbReference>
<dbReference type="Pfam" id="PF00326">
    <property type="entry name" value="Peptidase_S9"/>
    <property type="match status" value="1"/>
</dbReference>
<reference evidence="2 3" key="1">
    <citation type="journal article" date="2019" name="PLoS Biol.">
        <title>Sex chromosomes control vertical transmission of feminizing Wolbachia symbionts in an isopod.</title>
        <authorList>
            <person name="Becking T."/>
            <person name="Chebbi M.A."/>
            <person name="Giraud I."/>
            <person name="Moumen B."/>
            <person name="Laverre T."/>
            <person name="Caubet Y."/>
            <person name="Peccoud J."/>
            <person name="Gilbert C."/>
            <person name="Cordaux R."/>
        </authorList>
    </citation>
    <scope>NUCLEOTIDE SEQUENCE [LARGE SCALE GENOMIC DNA]</scope>
    <source>
        <strain evidence="2">ANa2</strain>
        <tissue evidence="2">Whole body excluding digestive tract and cuticle</tissue>
    </source>
</reference>
<dbReference type="Proteomes" id="UP000326759">
    <property type="component" value="Unassembled WGS sequence"/>
</dbReference>
<proteinExistence type="predicted"/>
<sequence>MGNNPLPAEEISVPIFIKFPTTDNKTSFGFYYEPKNSNFTKLNSSAFPLIINIHDGPTCQAQKYLDLQIQYFTTRGFAFFDLDFRGSTGYGKKYRKSLYGS</sequence>
<feature type="domain" description="Peptidase S9 prolyl oligopeptidase catalytic" evidence="1">
    <location>
        <begin position="65"/>
        <end position="100"/>
    </location>
</feature>